<name>A0ABT0ZRS3_9LACO</name>
<evidence type="ECO:0008006" key="10">
    <source>
        <dbReference type="Google" id="ProtNLM"/>
    </source>
</evidence>
<comment type="caution">
    <text evidence="8">The sequence shown here is derived from an EMBL/GenBank/DDBJ whole genome shotgun (WGS) entry which is preliminary data.</text>
</comment>
<evidence type="ECO:0000256" key="2">
    <source>
        <dbReference type="ARBA" id="ARBA00022692"/>
    </source>
</evidence>
<dbReference type="RefSeq" id="WP_252444040.1">
    <property type="nucleotide sequence ID" value="NZ_JAMWYK010000010.1"/>
</dbReference>
<evidence type="ECO:0000256" key="1">
    <source>
        <dbReference type="ARBA" id="ARBA00004162"/>
    </source>
</evidence>
<keyword evidence="2" id="KW-0812">Transmembrane</keyword>
<keyword evidence="5" id="KW-0472">Membrane</keyword>
<keyword evidence="9" id="KW-1185">Reference proteome</keyword>
<evidence type="ECO:0000313" key="9">
    <source>
        <dbReference type="Proteomes" id="UP001523234"/>
    </source>
</evidence>
<accession>A0ABT0ZRS3</accession>
<proteinExistence type="predicted"/>
<keyword evidence="3" id="KW-1133">Transmembrane helix</keyword>
<evidence type="ECO:0000256" key="7">
    <source>
        <dbReference type="SAM" id="Coils"/>
    </source>
</evidence>
<evidence type="ECO:0000256" key="4">
    <source>
        <dbReference type="ARBA" id="ARBA00023054"/>
    </source>
</evidence>
<organism evidence="8 9">
    <name type="scientific">Fructobacillus apis</name>
    <dbReference type="NCBI Taxonomy" id="2935017"/>
    <lineage>
        <taxon>Bacteria</taxon>
        <taxon>Bacillati</taxon>
        <taxon>Bacillota</taxon>
        <taxon>Bacilli</taxon>
        <taxon>Lactobacillales</taxon>
        <taxon>Lactobacillaceae</taxon>
        <taxon>Fructobacillus</taxon>
    </lineage>
</organism>
<evidence type="ECO:0000313" key="8">
    <source>
        <dbReference type="EMBL" id="MCO0832658.1"/>
    </source>
</evidence>
<gene>
    <name evidence="8" type="ORF">NFX39_06145</name>
</gene>
<reference evidence="8 9" key="1">
    <citation type="submission" date="2022-06" db="EMBL/GenBank/DDBJ databases">
        <title>Fructobacillus taiwanensis sp. nov., isolated from the honeybee.</title>
        <authorList>
            <person name="Chen Y.-S."/>
            <person name="Wang L.-T."/>
            <person name="Lee Y.-S."/>
            <person name="Chang Y.-C."/>
            <person name="Wu H.-C."/>
            <person name="Liao C.-Y."/>
            <person name="Chen W.-H."/>
            <person name="Deng J.-N."/>
            <person name="Wang Y.-H."/>
        </authorList>
    </citation>
    <scope>NUCLEOTIDE SEQUENCE [LARGE SCALE GENOMIC DNA]</scope>
    <source>
        <strain evidence="8 9">W13</strain>
    </source>
</reference>
<keyword evidence="6" id="KW-0132">Cell division</keyword>
<dbReference type="Proteomes" id="UP001523234">
    <property type="component" value="Unassembled WGS sequence"/>
</dbReference>
<dbReference type="Pfam" id="PF06160">
    <property type="entry name" value="EzrA"/>
    <property type="match status" value="1"/>
</dbReference>
<comment type="subcellular location">
    <subcellularLocation>
        <location evidence="1">Cell membrane</location>
        <topology evidence="1">Single-pass membrane protein</topology>
    </subcellularLocation>
</comment>
<evidence type="ECO:0000256" key="5">
    <source>
        <dbReference type="ARBA" id="ARBA00023136"/>
    </source>
</evidence>
<dbReference type="EMBL" id="JAMWYK010000010">
    <property type="protein sequence ID" value="MCO0832658.1"/>
    <property type="molecule type" value="Genomic_DNA"/>
</dbReference>
<keyword evidence="6" id="KW-0131">Cell cycle</keyword>
<keyword evidence="6" id="KW-0717">Septation</keyword>
<protein>
    <recommendedName>
        <fullName evidence="10">Septation ring formation regulator EzrA</fullName>
    </recommendedName>
</protein>
<feature type="coiled-coil region" evidence="7">
    <location>
        <begin position="412"/>
        <end position="490"/>
    </location>
</feature>
<evidence type="ECO:0000256" key="6">
    <source>
        <dbReference type="ARBA" id="ARBA00023210"/>
    </source>
</evidence>
<sequence>MVIIVGLIIVLLAFALVAWAILTQRKAAGQVADFELAKKALLDERVQDDIKKAKKISLTGQALREYQTIQGQYQYLKDRFNKIDQEQYNAQKLTAGLNVWGTKKALHTLLSLTKEAAQVQASIKDGLDNLYQQNDRHHAAIRQLHDERPAIMERIKNEPESFGPAKDKLLAFIQQGEDSYQEYLGFVEDEKAVEAAEAFEALGMEAGQVTNYLQTIPMLLSQLNGKFAEQIEEIENGAEELRQRGVILDEDAFKADFAFFTEQKEKELSAIAELKMKEASDIATALEAKIQSLYDMLEAEMAAYHRYFKQQEFIQQGFDRVKEQNHSLMIELAYLKGRFTLNHDEEEQQQAYEKEIEDLVAGQKEVSDALAHKTMTYSKALDRQNNWVLLIKELDRDQIALYKQIETFQPALKSAKQRAQEDVASLKDLKRSMERRDLPGLPKLFLDHFFALSDEMDRLEKALNASQVDLDDVQRQVNIVSSDLDTLREEAKVVAEQADLSVTLVQYASRYREDHGQMAQVLSQAKDLYEKEFDFAAIIESIKPVLNEIEPDAYARLVANQDDVEL</sequence>
<evidence type="ECO:0000256" key="3">
    <source>
        <dbReference type="ARBA" id="ARBA00022989"/>
    </source>
</evidence>
<dbReference type="InterPro" id="IPR010379">
    <property type="entry name" value="EzrA"/>
</dbReference>
<keyword evidence="4 7" id="KW-0175">Coiled coil</keyword>